<accession>A0A448WFX3</accession>
<protein>
    <recommendedName>
        <fullName evidence="3">NADH dehydrogenase [ubiquinone] 1 beta subcomplex subunit 10</fullName>
    </recommendedName>
</protein>
<evidence type="ECO:0000256" key="3">
    <source>
        <dbReference type="ARBA" id="ARBA00014109"/>
    </source>
</evidence>
<evidence type="ECO:0000256" key="6">
    <source>
        <dbReference type="ARBA" id="ARBA00022792"/>
    </source>
</evidence>
<proteinExistence type="inferred from homology"/>
<keyword evidence="9" id="KW-0472">Membrane</keyword>
<dbReference type="InterPro" id="IPR039993">
    <property type="entry name" value="NDUFB10"/>
</dbReference>
<evidence type="ECO:0000313" key="12">
    <source>
        <dbReference type="Proteomes" id="UP000784294"/>
    </source>
</evidence>
<dbReference type="GO" id="GO:0045271">
    <property type="term" value="C:respiratory chain complex I"/>
    <property type="evidence" value="ECO:0007669"/>
    <property type="project" value="UniProtKB-ARBA"/>
</dbReference>
<sequence>MTGGDHHHELSREDLFAPYDTSIVLCLYLFLCQERVVDKLRTPQVYYHKRYDRVPTIDTCIVKDDKCIFEANEQYNRDRLVDGQVVLILKKLMEGCRIWYQREAEDVARFCSTYTSEYEEAATNYFIKYGDIAGNKDVVTAFMKQKHRLLWERRYGSVGQGKHASGTSPTTDLVARGSQAAEKAAEGESMFDIFKRRRSYNPPKEFLP</sequence>
<reference evidence="11" key="1">
    <citation type="submission" date="2018-11" db="EMBL/GenBank/DDBJ databases">
        <authorList>
            <consortium name="Pathogen Informatics"/>
        </authorList>
    </citation>
    <scope>NUCLEOTIDE SEQUENCE</scope>
</reference>
<evidence type="ECO:0000256" key="9">
    <source>
        <dbReference type="ARBA" id="ARBA00023136"/>
    </source>
</evidence>
<evidence type="ECO:0000313" key="11">
    <source>
        <dbReference type="EMBL" id="VEL10737.1"/>
    </source>
</evidence>
<dbReference type="PANTHER" id="PTHR13094:SF1">
    <property type="entry name" value="NADH DEHYDROGENASE [UBIQUINONE] 1 BETA SUBCOMPLEX SUBUNIT 10"/>
    <property type="match status" value="1"/>
</dbReference>
<evidence type="ECO:0000256" key="8">
    <source>
        <dbReference type="ARBA" id="ARBA00023128"/>
    </source>
</evidence>
<dbReference type="EMBL" id="CAAALY010009813">
    <property type="protein sequence ID" value="VEL10737.1"/>
    <property type="molecule type" value="Genomic_DNA"/>
</dbReference>
<feature type="region of interest" description="Disordered" evidence="10">
    <location>
        <begin position="159"/>
        <end position="179"/>
    </location>
</feature>
<dbReference type="Proteomes" id="UP000784294">
    <property type="component" value="Unassembled WGS sequence"/>
</dbReference>
<dbReference type="Pfam" id="PF10249">
    <property type="entry name" value="NDUFB10"/>
    <property type="match status" value="1"/>
</dbReference>
<dbReference type="AlphaFoldDB" id="A0A448WFX3"/>
<comment type="subcellular location">
    <subcellularLocation>
        <location evidence="1">Mitochondrion inner membrane</location>
        <topology evidence="1">Peripheral membrane protein</topology>
        <orientation evidence="1">Matrix side</orientation>
    </subcellularLocation>
</comment>
<keyword evidence="4" id="KW-0813">Transport</keyword>
<evidence type="ECO:0000256" key="1">
    <source>
        <dbReference type="ARBA" id="ARBA00004443"/>
    </source>
</evidence>
<gene>
    <name evidence="11" type="ORF">PXEA_LOCUS4177</name>
</gene>
<keyword evidence="6" id="KW-0999">Mitochondrion inner membrane</keyword>
<dbReference type="InterPro" id="IPR019377">
    <property type="entry name" value="NADH_UbQ_OxRdtase_su10"/>
</dbReference>
<evidence type="ECO:0000256" key="10">
    <source>
        <dbReference type="SAM" id="MobiDB-lite"/>
    </source>
</evidence>
<dbReference type="OrthoDB" id="6017729at2759"/>
<comment type="similarity">
    <text evidence="2">Belongs to the complex I NDUFB10 subunit family.</text>
</comment>
<evidence type="ECO:0000256" key="2">
    <source>
        <dbReference type="ARBA" id="ARBA00008317"/>
    </source>
</evidence>
<keyword evidence="8" id="KW-0496">Mitochondrion</keyword>
<keyword evidence="12" id="KW-1185">Reference proteome</keyword>
<dbReference type="GO" id="GO:0005743">
    <property type="term" value="C:mitochondrial inner membrane"/>
    <property type="evidence" value="ECO:0007669"/>
    <property type="project" value="UniProtKB-SubCell"/>
</dbReference>
<evidence type="ECO:0000256" key="7">
    <source>
        <dbReference type="ARBA" id="ARBA00022982"/>
    </source>
</evidence>
<evidence type="ECO:0000256" key="5">
    <source>
        <dbReference type="ARBA" id="ARBA00022660"/>
    </source>
</evidence>
<keyword evidence="7" id="KW-0249">Electron transport</keyword>
<comment type="caution">
    <text evidence="11">The sequence shown here is derived from an EMBL/GenBank/DDBJ whole genome shotgun (WGS) entry which is preliminary data.</text>
</comment>
<organism evidence="11 12">
    <name type="scientific">Protopolystoma xenopodis</name>
    <dbReference type="NCBI Taxonomy" id="117903"/>
    <lineage>
        <taxon>Eukaryota</taxon>
        <taxon>Metazoa</taxon>
        <taxon>Spiralia</taxon>
        <taxon>Lophotrochozoa</taxon>
        <taxon>Platyhelminthes</taxon>
        <taxon>Monogenea</taxon>
        <taxon>Polyopisthocotylea</taxon>
        <taxon>Polystomatidea</taxon>
        <taxon>Polystomatidae</taxon>
        <taxon>Protopolystoma</taxon>
    </lineage>
</organism>
<name>A0A448WFX3_9PLAT</name>
<keyword evidence="5" id="KW-0679">Respiratory chain</keyword>
<evidence type="ECO:0000256" key="4">
    <source>
        <dbReference type="ARBA" id="ARBA00022448"/>
    </source>
</evidence>
<dbReference type="PANTHER" id="PTHR13094">
    <property type="entry name" value="NADH-UBIQUINONE OXIDOREDUCTASE PDSW SUBUNIT"/>
    <property type="match status" value="1"/>
</dbReference>